<feature type="region of interest" description="Disordered" evidence="7">
    <location>
        <begin position="234"/>
        <end position="330"/>
    </location>
</feature>
<dbReference type="AlphaFoldDB" id="A0A0C2WES0"/>
<evidence type="ECO:0000256" key="5">
    <source>
        <dbReference type="ARBA" id="ARBA00023136"/>
    </source>
</evidence>
<evidence type="ECO:0000256" key="6">
    <source>
        <dbReference type="RuleBase" id="RU362006"/>
    </source>
</evidence>
<dbReference type="OrthoDB" id="434647at2759"/>
<evidence type="ECO:0000256" key="3">
    <source>
        <dbReference type="ARBA" id="ARBA00022692"/>
    </source>
</evidence>
<dbReference type="HOGENOM" id="CLU_064530_0_0_1"/>
<comment type="subcellular location">
    <subcellularLocation>
        <location evidence="1 6">Membrane</location>
        <topology evidence="1 6">Multi-pass membrane protein</topology>
    </subcellularLocation>
</comment>
<dbReference type="EMBL" id="KN824318">
    <property type="protein sequence ID" value="KIM24948.1"/>
    <property type="molecule type" value="Genomic_DNA"/>
</dbReference>
<keyword evidence="3" id="KW-0812">Transmembrane</keyword>
<dbReference type="GO" id="GO:0016020">
    <property type="term" value="C:membrane"/>
    <property type="evidence" value="ECO:0007669"/>
    <property type="project" value="UniProtKB-SubCell"/>
</dbReference>
<evidence type="ECO:0000256" key="7">
    <source>
        <dbReference type="SAM" id="MobiDB-lite"/>
    </source>
</evidence>
<evidence type="ECO:0000313" key="9">
    <source>
        <dbReference type="Proteomes" id="UP000054097"/>
    </source>
</evidence>
<organism evidence="8 9">
    <name type="scientific">Serendipita vermifera MAFF 305830</name>
    <dbReference type="NCBI Taxonomy" id="933852"/>
    <lineage>
        <taxon>Eukaryota</taxon>
        <taxon>Fungi</taxon>
        <taxon>Dikarya</taxon>
        <taxon>Basidiomycota</taxon>
        <taxon>Agaricomycotina</taxon>
        <taxon>Agaricomycetes</taxon>
        <taxon>Sebacinales</taxon>
        <taxon>Serendipitaceae</taxon>
        <taxon>Serendipita</taxon>
    </lineage>
</organism>
<comment type="similarity">
    <text evidence="2 6">Belongs to the DP1 family.</text>
</comment>
<evidence type="ECO:0000256" key="1">
    <source>
        <dbReference type="ARBA" id="ARBA00004141"/>
    </source>
</evidence>
<feature type="region of interest" description="Disordered" evidence="7">
    <location>
        <begin position="197"/>
        <end position="216"/>
    </location>
</feature>
<dbReference type="PANTHER" id="PTHR12300">
    <property type="entry name" value="HVA22-LIKE PROTEINS"/>
    <property type="match status" value="1"/>
</dbReference>
<evidence type="ECO:0000256" key="2">
    <source>
        <dbReference type="ARBA" id="ARBA00008573"/>
    </source>
</evidence>
<dbReference type="InterPro" id="IPR004345">
    <property type="entry name" value="TB2_DP1_HVA22"/>
</dbReference>
<feature type="compositionally biased region" description="Basic and acidic residues" evidence="7">
    <location>
        <begin position="272"/>
        <end position="296"/>
    </location>
</feature>
<feature type="compositionally biased region" description="Polar residues" evidence="7">
    <location>
        <begin position="237"/>
        <end position="247"/>
    </location>
</feature>
<dbReference type="Pfam" id="PF03134">
    <property type="entry name" value="TB2_DP1_HVA22"/>
    <property type="match status" value="1"/>
</dbReference>
<keyword evidence="4" id="KW-1133">Transmembrane helix</keyword>
<feature type="compositionally biased region" description="Low complexity" evidence="7">
    <location>
        <begin position="197"/>
        <end position="213"/>
    </location>
</feature>
<feature type="compositionally biased region" description="Low complexity" evidence="7">
    <location>
        <begin position="255"/>
        <end position="271"/>
    </location>
</feature>
<evidence type="ECO:0000256" key="4">
    <source>
        <dbReference type="ARBA" id="ARBA00022989"/>
    </source>
</evidence>
<gene>
    <name evidence="8" type="ORF">M408DRAFT_225182</name>
</gene>
<accession>A0A0C2WES0</accession>
<sequence length="330" mass="35755">MLIYLTSRVICSTAAFLYPGYKSYKALSKRGIDEAELERWLMYWSVMGFISAFEYVAEWIISWIPLYYLFKTLFLLFLALPQTQGSTFVYSVHLAPLLKGHEDEIDSALAQLKLAVYEFIQDKLRAVWNQVLGNAAANASGAPPVTDVRAVNPPSMADPLSGAAQLVSGWWNAYAPAIAATGAAYIATRQQAAAATAQQRRGESSGASVASVRSGDDRASVLARRRALEAELAALPQVSSPSPNKAVSESFAGDSNTSGLSSSSSYSLNTGEARRRKESGSDEDAGKYETIAKEDVSSSGEDTQSSNNPRASWWGWRASSNQGYERVKSD</sequence>
<keyword evidence="9" id="KW-1185">Reference proteome</keyword>
<name>A0A0C2WES0_SERVB</name>
<dbReference type="Proteomes" id="UP000054097">
    <property type="component" value="Unassembled WGS sequence"/>
</dbReference>
<proteinExistence type="inferred from homology"/>
<feature type="compositionally biased region" description="Polar residues" evidence="7">
    <location>
        <begin position="297"/>
        <end position="310"/>
    </location>
</feature>
<dbReference type="PANTHER" id="PTHR12300:SF161">
    <property type="entry name" value="RECEPTOR EXPRESSION-ENHANCING PROTEIN"/>
    <property type="match status" value="1"/>
</dbReference>
<keyword evidence="5" id="KW-0472">Membrane</keyword>
<reference evidence="9" key="2">
    <citation type="submission" date="2015-01" db="EMBL/GenBank/DDBJ databases">
        <title>Evolutionary Origins and Diversification of the Mycorrhizal Mutualists.</title>
        <authorList>
            <consortium name="DOE Joint Genome Institute"/>
            <consortium name="Mycorrhizal Genomics Consortium"/>
            <person name="Kohler A."/>
            <person name="Kuo A."/>
            <person name="Nagy L.G."/>
            <person name="Floudas D."/>
            <person name="Copeland A."/>
            <person name="Barry K.W."/>
            <person name="Cichocki N."/>
            <person name="Veneault-Fourrey C."/>
            <person name="LaButti K."/>
            <person name="Lindquist E.A."/>
            <person name="Lipzen A."/>
            <person name="Lundell T."/>
            <person name="Morin E."/>
            <person name="Murat C."/>
            <person name="Riley R."/>
            <person name="Ohm R."/>
            <person name="Sun H."/>
            <person name="Tunlid A."/>
            <person name="Henrissat B."/>
            <person name="Grigoriev I.V."/>
            <person name="Hibbett D.S."/>
            <person name="Martin F."/>
        </authorList>
    </citation>
    <scope>NUCLEOTIDE SEQUENCE [LARGE SCALE GENOMIC DNA]</scope>
    <source>
        <strain evidence="9">MAFF 305830</strain>
    </source>
</reference>
<protein>
    <recommendedName>
        <fullName evidence="6">Protein YOP1</fullName>
    </recommendedName>
</protein>
<reference evidence="8 9" key="1">
    <citation type="submission" date="2014-04" db="EMBL/GenBank/DDBJ databases">
        <authorList>
            <consortium name="DOE Joint Genome Institute"/>
            <person name="Kuo A."/>
            <person name="Zuccaro A."/>
            <person name="Kohler A."/>
            <person name="Nagy L.G."/>
            <person name="Floudas D."/>
            <person name="Copeland A."/>
            <person name="Barry K.W."/>
            <person name="Cichocki N."/>
            <person name="Veneault-Fourrey C."/>
            <person name="LaButti K."/>
            <person name="Lindquist E.A."/>
            <person name="Lipzen A."/>
            <person name="Lundell T."/>
            <person name="Morin E."/>
            <person name="Murat C."/>
            <person name="Sun H."/>
            <person name="Tunlid A."/>
            <person name="Henrissat B."/>
            <person name="Grigoriev I.V."/>
            <person name="Hibbett D.S."/>
            <person name="Martin F."/>
            <person name="Nordberg H.P."/>
            <person name="Cantor M.N."/>
            <person name="Hua S.X."/>
        </authorList>
    </citation>
    <scope>NUCLEOTIDE SEQUENCE [LARGE SCALE GENOMIC DNA]</scope>
    <source>
        <strain evidence="8 9">MAFF 305830</strain>
    </source>
</reference>
<evidence type="ECO:0000313" key="8">
    <source>
        <dbReference type="EMBL" id="KIM24948.1"/>
    </source>
</evidence>